<evidence type="ECO:0000259" key="2">
    <source>
        <dbReference type="PROSITE" id="PS50076"/>
    </source>
</evidence>
<evidence type="ECO:0008006" key="6">
    <source>
        <dbReference type="Google" id="ProtNLM"/>
    </source>
</evidence>
<dbReference type="InterPro" id="IPR011006">
    <property type="entry name" value="CheY-like_superfamily"/>
</dbReference>
<dbReference type="Gene3D" id="1.25.40.10">
    <property type="entry name" value="Tetratricopeptide repeat domain"/>
    <property type="match status" value="1"/>
</dbReference>
<dbReference type="SMART" id="SM00448">
    <property type="entry name" value="REC"/>
    <property type="match status" value="1"/>
</dbReference>
<feature type="domain" description="Response regulatory" evidence="3">
    <location>
        <begin position="3"/>
        <end position="118"/>
    </location>
</feature>
<keyword evidence="5" id="KW-1185">Reference proteome</keyword>
<reference evidence="5" key="1">
    <citation type="journal article" date="2022" name="Int. J. Syst. Evol. Microbiol.">
        <title>Anaeromyxobacter oryzae sp. nov., Anaeromyxobacter diazotrophicus sp. nov. and Anaeromyxobacter paludicola sp. nov., isolated from paddy soils.</title>
        <authorList>
            <person name="Itoh H."/>
            <person name="Xu Z."/>
            <person name="Mise K."/>
            <person name="Masuda Y."/>
            <person name="Ushijima N."/>
            <person name="Hayakawa C."/>
            <person name="Shiratori Y."/>
            <person name="Senoo K."/>
        </authorList>
    </citation>
    <scope>NUCLEOTIDE SEQUENCE [LARGE SCALE GENOMIC DNA]</scope>
    <source>
        <strain evidence="5">Red232</strain>
    </source>
</reference>
<dbReference type="Proteomes" id="UP001162891">
    <property type="component" value="Chromosome"/>
</dbReference>
<dbReference type="PROSITE" id="PS50110">
    <property type="entry name" value="RESPONSE_REGULATORY"/>
    <property type="match status" value="1"/>
</dbReference>
<dbReference type="InterPro" id="IPR001623">
    <property type="entry name" value="DnaJ_domain"/>
</dbReference>
<proteinExistence type="predicted"/>
<dbReference type="InterPro" id="IPR011990">
    <property type="entry name" value="TPR-like_helical_dom_sf"/>
</dbReference>
<evidence type="ECO:0000256" key="1">
    <source>
        <dbReference type="PROSITE-ProRule" id="PRU00169"/>
    </source>
</evidence>
<dbReference type="InterPro" id="IPR025497">
    <property type="entry name" value="PatA-like_N"/>
</dbReference>
<dbReference type="InterPro" id="IPR036869">
    <property type="entry name" value="J_dom_sf"/>
</dbReference>
<dbReference type="InterPro" id="IPR001789">
    <property type="entry name" value="Sig_transdc_resp-reg_receiver"/>
</dbReference>
<accession>A0ABM7WRF3</accession>
<evidence type="ECO:0000259" key="3">
    <source>
        <dbReference type="PROSITE" id="PS50110"/>
    </source>
</evidence>
<dbReference type="Gene3D" id="1.10.287.110">
    <property type="entry name" value="DnaJ domain"/>
    <property type="match status" value="1"/>
</dbReference>
<dbReference type="SUPFAM" id="SSF46565">
    <property type="entry name" value="Chaperone J-domain"/>
    <property type="match status" value="1"/>
</dbReference>
<evidence type="ECO:0000313" key="5">
    <source>
        <dbReference type="Proteomes" id="UP001162891"/>
    </source>
</evidence>
<sequence length="622" mass="67139">MPRILLAEGHPPTREFVARSLSDAGFEVLVADDPQRAYELYAARRPDAVVVGASIADGGTALAERLRATDPRVVLVAADQEHLGRARGLQAMLPLKANAYVADPTRRELVEKLQGLLSRASGAARPRSRGVAALLAREPSARGEVKPGVVARLLHQIWRSLSEGVLALEDGGAERRVFFLRGVPVACESDDPAESLVQWLFDGGRLDEAARQAALEAMAGGLSAGAALIAAGVLEPGEPLQATVRAHLKAAVVRVVAQKEGRWRFHAGAEFAPEVQPVELLPLQPILEGARAGIAAKHFADALRAVTDAYPVRSGDFQQVLPAAGLGSADLRLALGLDGRTRTREWLEARRGEMKDALSLLWFLSMVGAVAFHEAPEADDGYGRAPPRRRKPLPADRAEAVRQAALQILPGTYFHALGVDVAVDAAEAERAYQAVASRFHPDGFAEYDVGDLEDLLAAVQDKVTAAYRVLSNDERRRAYLSFLLLRFELTGVRRPGIDVDAEIALKRGERALAARRNAEAVQALRQAVERNAKEPEYAAMLGFAELFDPVLPRSERIAEARRQARRALSLAPDHPRATAVLALAEEQGGDAAEARRLVLAALKAHPGSELLKQVLHRLNRVG</sequence>
<organism evidence="4 5">
    <name type="scientific">Anaeromyxobacter oryzae</name>
    <dbReference type="NCBI Taxonomy" id="2918170"/>
    <lineage>
        <taxon>Bacteria</taxon>
        <taxon>Pseudomonadati</taxon>
        <taxon>Myxococcota</taxon>
        <taxon>Myxococcia</taxon>
        <taxon>Myxococcales</taxon>
        <taxon>Cystobacterineae</taxon>
        <taxon>Anaeromyxobacteraceae</taxon>
        <taxon>Anaeromyxobacter</taxon>
    </lineage>
</organism>
<feature type="domain" description="J" evidence="2">
    <location>
        <begin position="412"/>
        <end position="483"/>
    </location>
</feature>
<comment type="caution">
    <text evidence="1">Lacks conserved residue(s) required for the propagation of feature annotation.</text>
</comment>
<name>A0ABM7WRF3_9BACT</name>
<dbReference type="PROSITE" id="PS50076">
    <property type="entry name" value="DNAJ_2"/>
    <property type="match status" value="1"/>
</dbReference>
<protein>
    <recommendedName>
        <fullName evidence="6">Response regulator receiver protein</fullName>
    </recommendedName>
</protein>
<dbReference type="Pfam" id="PF14332">
    <property type="entry name" value="DUF4388"/>
    <property type="match status" value="1"/>
</dbReference>
<dbReference type="RefSeq" id="WP_248359194.1">
    <property type="nucleotide sequence ID" value="NZ_AP025591.1"/>
</dbReference>
<dbReference type="SUPFAM" id="SSF52172">
    <property type="entry name" value="CheY-like"/>
    <property type="match status" value="1"/>
</dbReference>
<evidence type="ECO:0000313" key="4">
    <source>
        <dbReference type="EMBL" id="BDG02040.1"/>
    </source>
</evidence>
<dbReference type="Gene3D" id="3.40.50.2300">
    <property type="match status" value="1"/>
</dbReference>
<gene>
    <name evidence="4" type="ORF">AMOR_10360</name>
</gene>
<dbReference type="SUPFAM" id="SSF48452">
    <property type="entry name" value="TPR-like"/>
    <property type="match status" value="1"/>
</dbReference>
<dbReference type="EMBL" id="AP025591">
    <property type="protein sequence ID" value="BDG02040.1"/>
    <property type="molecule type" value="Genomic_DNA"/>
</dbReference>